<evidence type="ECO:0000313" key="3">
    <source>
        <dbReference type="Proteomes" id="UP000297452"/>
    </source>
</evidence>
<gene>
    <name evidence="2" type="ORF">BOTNAR_0114g00090</name>
</gene>
<name>A0A4Z1ISW5_9HELO</name>
<sequence>MASSSLTTREGIASEDERFKAYRDVVSAVALRSMESFTLNADIFGNRITEIQELCVSKLHAYKILTSLEQYESAEQSPWSSRDGKTRREKKKK</sequence>
<evidence type="ECO:0000313" key="2">
    <source>
        <dbReference type="EMBL" id="TGO62410.1"/>
    </source>
</evidence>
<dbReference type="AlphaFoldDB" id="A0A4Z1ISW5"/>
<keyword evidence="3" id="KW-1185">Reference proteome</keyword>
<proteinExistence type="predicted"/>
<organism evidence="2 3">
    <name type="scientific">Botryotinia narcissicola</name>
    <dbReference type="NCBI Taxonomy" id="278944"/>
    <lineage>
        <taxon>Eukaryota</taxon>
        <taxon>Fungi</taxon>
        <taxon>Dikarya</taxon>
        <taxon>Ascomycota</taxon>
        <taxon>Pezizomycotina</taxon>
        <taxon>Leotiomycetes</taxon>
        <taxon>Helotiales</taxon>
        <taxon>Sclerotiniaceae</taxon>
        <taxon>Botryotinia</taxon>
    </lineage>
</organism>
<accession>A0A4Z1ISW5</accession>
<evidence type="ECO:0000256" key="1">
    <source>
        <dbReference type="SAM" id="MobiDB-lite"/>
    </source>
</evidence>
<dbReference type="Proteomes" id="UP000297452">
    <property type="component" value="Unassembled WGS sequence"/>
</dbReference>
<reference evidence="2 3" key="1">
    <citation type="submission" date="2017-12" db="EMBL/GenBank/DDBJ databases">
        <title>Comparative genomics of Botrytis spp.</title>
        <authorList>
            <person name="Valero-Jimenez C.A."/>
            <person name="Tapia P."/>
            <person name="Veloso J."/>
            <person name="Silva-Moreno E."/>
            <person name="Staats M."/>
            <person name="Valdes J.H."/>
            <person name="Van Kan J.A.L."/>
        </authorList>
    </citation>
    <scope>NUCLEOTIDE SEQUENCE [LARGE SCALE GENOMIC DNA]</scope>
    <source>
        <strain evidence="2 3">MUCL2120</strain>
    </source>
</reference>
<feature type="region of interest" description="Disordered" evidence="1">
    <location>
        <begin position="73"/>
        <end position="93"/>
    </location>
</feature>
<comment type="caution">
    <text evidence="2">The sequence shown here is derived from an EMBL/GenBank/DDBJ whole genome shotgun (WGS) entry which is preliminary data.</text>
</comment>
<protein>
    <submittedName>
        <fullName evidence="2">Uncharacterized protein</fullName>
    </submittedName>
</protein>
<dbReference type="EMBL" id="PQXJ01000114">
    <property type="protein sequence ID" value="TGO62410.1"/>
    <property type="molecule type" value="Genomic_DNA"/>
</dbReference>
<dbReference type="OrthoDB" id="10508073at2759"/>